<proteinExistence type="predicted"/>
<feature type="compositionally biased region" description="Basic and acidic residues" evidence="1">
    <location>
        <begin position="13"/>
        <end position="23"/>
    </location>
</feature>
<accession>W2T707</accession>
<reference evidence="3" key="1">
    <citation type="journal article" date="2014" name="Nat. Genet.">
        <title>Genome of the human hookworm Necator americanus.</title>
        <authorList>
            <person name="Tang Y.T."/>
            <person name="Gao X."/>
            <person name="Rosa B.A."/>
            <person name="Abubucker S."/>
            <person name="Hallsworth-Pepin K."/>
            <person name="Martin J."/>
            <person name="Tyagi R."/>
            <person name="Heizer E."/>
            <person name="Zhang X."/>
            <person name="Bhonagiri-Palsikar V."/>
            <person name="Minx P."/>
            <person name="Warren W.C."/>
            <person name="Wang Q."/>
            <person name="Zhan B."/>
            <person name="Hotez P.J."/>
            <person name="Sternberg P.W."/>
            <person name="Dougall A."/>
            <person name="Gaze S.T."/>
            <person name="Mulvenna J."/>
            <person name="Sotillo J."/>
            <person name="Ranganathan S."/>
            <person name="Rabelo E.M."/>
            <person name="Wilson R.K."/>
            <person name="Felgner P.L."/>
            <person name="Bethony J."/>
            <person name="Hawdon J.M."/>
            <person name="Gasser R.B."/>
            <person name="Loukas A."/>
            <person name="Mitreva M."/>
        </authorList>
    </citation>
    <scope>NUCLEOTIDE SEQUENCE [LARGE SCALE GENOMIC DNA]</scope>
</reference>
<feature type="non-terminal residue" evidence="2">
    <location>
        <position position="245"/>
    </location>
</feature>
<dbReference type="AlphaFoldDB" id="W2T707"/>
<dbReference type="KEGG" id="nai:NECAME_11047"/>
<evidence type="ECO:0000313" key="3">
    <source>
        <dbReference type="Proteomes" id="UP000053676"/>
    </source>
</evidence>
<evidence type="ECO:0000256" key="1">
    <source>
        <dbReference type="SAM" id="MobiDB-lite"/>
    </source>
</evidence>
<feature type="compositionally biased region" description="Polar residues" evidence="1">
    <location>
        <begin position="142"/>
        <end position="152"/>
    </location>
</feature>
<feature type="compositionally biased region" description="Basic and acidic residues" evidence="1">
    <location>
        <begin position="103"/>
        <end position="123"/>
    </location>
</feature>
<dbReference type="OrthoDB" id="10616355at2759"/>
<organism evidence="2 3">
    <name type="scientific">Necator americanus</name>
    <name type="common">Human hookworm</name>
    <dbReference type="NCBI Taxonomy" id="51031"/>
    <lineage>
        <taxon>Eukaryota</taxon>
        <taxon>Metazoa</taxon>
        <taxon>Ecdysozoa</taxon>
        <taxon>Nematoda</taxon>
        <taxon>Chromadorea</taxon>
        <taxon>Rhabditida</taxon>
        <taxon>Rhabditina</taxon>
        <taxon>Rhabditomorpha</taxon>
        <taxon>Strongyloidea</taxon>
        <taxon>Ancylostomatidae</taxon>
        <taxon>Bunostominae</taxon>
        <taxon>Necator</taxon>
    </lineage>
</organism>
<dbReference type="Proteomes" id="UP000053676">
    <property type="component" value="Unassembled WGS sequence"/>
</dbReference>
<gene>
    <name evidence="2" type="ORF">NECAME_11047</name>
</gene>
<dbReference type="EMBL" id="KI660171">
    <property type="protein sequence ID" value="ETN77419.1"/>
    <property type="molecule type" value="Genomic_DNA"/>
</dbReference>
<keyword evidence="3" id="KW-1185">Reference proteome</keyword>
<feature type="region of interest" description="Disordered" evidence="1">
    <location>
        <begin position="90"/>
        <end position="123"/>
    </location>
</feature>
<feature type="region of interest" description="Disordered" evidence="1">
    <location>
        <begin position="136"/>
        <end position="166"/>
    </location>
</feature>
<feature type="region of interest" description="Disordered" evidence="1">
    <location>
        <begin position="1"/>
        <end position="72"/>
    </location>
</feature>
<feature type="compositionally biased region" description="Polar residues" evidence="1">
    <location>
        <begin position="1"/>
        <end position="12"/>
    </location>
</feature>
<evidence type="ECO:0000313" key="2">
    <source>
        <dbReference type="EMBL" id="ETN77419.1"/>
    </source>
</evidence>
<protein>
    <submittedName>
        <fullName evidence="2">Uncharacterized protein</fullName>
    </submittedName>
</protein>
<name>W2T707_NECAM</name>
<feature type="compositionally biased region" description="Basic and acidic residues" evidence="1">
    <location>
        <begin position="41"/>
        <end position="72"/>
    </location>
</feature>
<sequence>MADQLASLNSSQRIDEVNDRKPTEVTIEINLAGSGETSKASMEDRNDEEHDIMQEKRETRAERKRREELESARIVEAIKKAESMRLERLSEAGTAKAQQLKSSAEHKREVRVQESQEQNSERLQKISERARNRRLVGKPKQSVFQDAGSMSTPRKGCQLIPHPTSPQLYSTVGKEMPTIKDLLAWKETQTSTTQSKRAICYAIVGISSVALRTTFRNLMERFDFDDLVFVNNPAVEQQVTDYKHT</sequence>